<dbReference type="STRING" id="437900.GCA_001940335_02111"/>
<keyword evidence="1" id="KW-0812">Transmembrane</keyword>
<feature type="transmembrane region" description="Helical" evidence="1">
    <location>
        <begin position="160"/>
        <end position="180"/>
    </location>
</feature>
<dbReference type="InterPro" id="IPR005325">
    <property type="entry name" value="DUF308_memb"/>
</dbReference>
<evidence type="ECO:0000256" key="1">
    <source>
        <dbReference type="SAM" id="Phobius"/>
    </source>
</evidence>
<feature type="transmembrane region" description="Helical" evidence="1">
    <location>
        <begin position="75"/>
        <end position="95"/>
    </location>
</feature>
<dbReference type="Pfam" id="PF03729">
    <property type="entry name" value="DUF308"/>
    <property type="match status" value="2"/>
</dbReference>
<feature type="transmembrane region" description="Helical" evidence="1">
    <location>
        <begin position="21"/>
        <end position="37"/>
    </location>
</feature>
<sequence>MDIQMDKNQLSGILSDTWWMLLVRGVIAILFGVLTWIQPGISLAALVILFGIYSLTDGVLGIWTAISGRKEDDHWWAFLLWGLVGVGIGVLTLTAPGITTVALMFYIAIWAIASGVMQVVTAIRLRREIKGEWLLILAGAASILFGVIMVAQPLAGALTLLWLIATYAVVFGVIMVVLAFKAKKFKKQLVNS</sequence>
<dbReference type="InterPro" id="IPR052712">
    <property type="entry name" value="Acid_resist_chaperone_HdeD"/>
</dbReference>
<organism evidence="2">
    <name type="scientific">Pseudomonas marincola</name>
    <dbReference type="NCBI Taxonomy" id="437900"/>
    <lineage>
        <taxon>Bacteria</taxon>
        <taxon>Pseudomonadati</taxon>
        <taxon>Pseudomonadota</taxon>
        <taxon>Gammaproteobacteria</taxon>
        <taxon>Pseudomonadales</taxon>
        <taxon>Pseudomonadaceae</taxon>
        <taxon>Pseudomonas</taxon>
    </lineage>
</organism>
<evidence type="ECO:0008006" key="3">
    <source>
        <dbReference type="Google" id="ProtNLM"/>
    </source>
</evidence>
<feature type="transmembrane region" description="Helical" evidence="1">
    <location>
        <begin position="101"/>
        <end position="121"/>
    </location>
</feature>
<feature type="transmembrane region" description="Helical" evidence="1">
    <location>
        <begin position="133"/>
        <end position="154"/>
    </location>
</feature>
<dbReference type="AlphaFoldDB" id="A0A1I7AU74"/>
<dbReference type="PANTHER" id="PTHR34989:SF1">
    <property type="entry name" value="PROTEIN HDED"/>
    <property type="match status" value="1"/>
</dbReference>
<keyword evidence="1" id="KW-0472">Membrane</keyword>
<dbReference type="GO" id="GO:0005886">
    <property type="term" value="C:plasma membrane"/>
    <property type="evidence" value="ECO:0007669"/>
    <property type="project" value="TreeGrafter"/>
</dbReference>
<keyword evidence="1" id="KW-1133">Transmembrane helix</keyword>
<feature type="transmembrane region" description="Helical" evidence="1">
    <location>
        <begin position="43"/>
        <end position="63"/>
    </location>
</feature>
<dbReference type="PANTHER" id="PTHR34989">
    <property type="entry name" value="PROTEIN HDED"/>
    <property type="match status" value="1"/>
</dbReference>
<accession>A0A1I7AU74</accession>
<gene>
    <name evidence="2" type="ORF">PMYSY11_3366</name>
</gene>
<evidence type="ECO:0000313" key="2">
    <source>
        <dbReference type="EMBL" id="VEV98410.1"/>
    </source>
</evidence>
<proteinExistence type="predicted"/>
<name>A0A1I7AU74_9PSED</name>
<reference evidence="2" key="1">
    <citation type="submission" date="2019-02" db="EMBL/GenBank/DDBJ databases">
        <authorList>
            <consortium name="Genoscope - CEA"/>
            <person name="William W."/>
        </authorList>
    </citation>
    <scope>NUCLEOTIDE SEQUENCE [LARGE SCALE GENOMIC DNA]</scope>
    <source>
        <strain evidence="2">YSy11</strain>
    </source>
</reference>
<protein>
    <recommendedName>
        <fullName evidence="3">HdeD family acid-resistance protein</fullName>
    </recommendedName>
</protein>
<dbReference type="EMBL" id="LR215729">
    <property type="protein sequence ID" value="VEV98410.1"/>
    <property type="molecule type" value="Genomic_DNA"/>
</dbReference>